<feature type="transmembrane region" description="Helical" evidence="2">
    <location>
        <begin position="179"/>
        <end position="204"/>
    </location>
</feature>
<organism evidence="3">
    <name type="scientific">Nilaparvata lugens endogenous nudivirus</name>
    <dbReference type="NCBI Taxonomy" id="1487700"/>
    <lineage>
        <taxon>Viruses</taxon>
        <taxon>Viruses incertae sedis</taxon>
        <taxon>Naldaviricetes</taxon>
        <taxon>Lefavirales</taxon>
        <taxon>Nudiviridae</taxon>
    </lineage>
</organism>
<dbReference type="Pfam" id="PF00268">
    <property type="entry name" value="Ribonuc_red_sm"/>
    <property type="match status" value="1"/>
</dbReference>
<dbReference type="GO" id="GO:0009263">
    <property type="term" value="P:deoxyribonucleotide biosynthetic process"/>
    <property type="evidence" value="ECO:0007669"/>
    <property type="project" value="InterPro"/>
</dbReference>
<dbReference type="InterPro" id="IPR009078">
    <property type="entry name" value="Ferritin-like_SF"/>
</dbReference>
<name>X5GY79_9VIRU</name>
<sequence>MFRTIPEHDNDNASYSNDDDNSIDDIFLPVNNKTRFIYPPNPWFIETYKLWHKHQAVVWTSSEVSPELDRDAFQALEPKFQDICLNMMACLMWGDSTVLEIMEKNIVELITAREVQVLLADIVARENVHEEVYSKMICDLASIYCCSEKYRNDEFKNKYLIRFEVLKKKYIKYQQNPAVFFYFIMLCETILFAPMFQTICYMAYSGSTPILGSINAQVKRDEAIHYRHARLRLSEFKVKMNKKLAREILDDFMSMVESIMELIIGDYKSLDGLYSLAICKQHLKHVCTGIMYENSLYYNSFEMDENIGKYKTTPAALYMDLMKNEVRSNLMESQSTIYAVGEQLSSQLQVKLNIDTMGDW</sequence>
<dbReference type="SUPFAM" id="SSF47240">
    <property type="entry name" value="Ferritin-like"/>
    <property type="match status" value="1"/>
</dbReference>
<dbReference type="UniPathway" id="UPA00326"/>
<evidence type="ECO:0000313" key="3">
    <source>
        <dbReference type="EMBL" id="AHW98248.1"/>
    </source>
</evidence>
<dbReference type="Gene3D" id="1.10.620.20">
    <property type="entry name" value="Ribonucleotide Reductase, subunit A"/>
    <property type="match status" value="1"/>
</dbReference>
<accession>X5GY79</accession>
<keyword evidence="2" id="KW-0812">Transmembrane</keyword>
<protein>
    <recommendedName>
        <fullName evidence="1">ribonucleoside-diphosphate reductase</fullName>
        <ecNumber evidence="1">1.17.4.1</ecNumber>
    </recommendedName>
</protein>
<dbReference type="InterPro" id="IPR012348">
    <property type="entry name" value="RNR-like"/>
</dbReference>
<dbReference type="InterPro" id="IPR000358">
    <property type="entry name" value="RNR_small_fam"/>
</dbReference>
<dbReference type="EC" id="1.17.4.1" evidence="1"/>
<evidence type="ECO:0000256" key="1">
    <source>
        <dbReference type="ARBA" id="ARBA00012274"/>
    </source>
</evidence>
<dbReference type="GO" id="GO:0004748">
    <property type="term" value="F:ribonucleoside-diphosphate reductase activity, thioredoxin disulfide as acceptor"/>
    <property type="evidence" value="ECO:0007669"/>
    <property type="project" value="UniProtKB-EC"/>
</dbReference>
<proteinExistence type="predicted"/>
<evidence type="ECO:0000256" key="2">
    <source>
        <dbReference type="SAM" id="Phobius"/>
    </source>
</evidence>
<keyword evidence="2" id="KW-1133">Transmembrane helix</keyword>
<reference evidence="3" key="1">
    <citation type="journal article" date="2014" name="J. Virol.">
        <title>Brown planthopper nudivirus DNA integrated in its host genome.</title>
        <authorList>
            <person name="Cheng R.L."/>
            <person name="Xi Y."/>
            <person name="Lou Y.H."/>
            <person name="Wang Z."/>
            <person name="Xu J.Y."/>
            <person name="Xu H.J."/>
            <person name="Zhang C.X."/>
        </authorList>
    </citation>
    <scope>NUCLEOTIDE SEQUENCE</scope>
    <source>
        <strain evidence="3">Hangzhou</strain>
    </source>
</reference>
<reference evidence="3" key="2">
    <citation type="submission" date="2014-03" db="EMBL/GenBank/DDBJ databases">
        <authorList>
            <person name="Cheng R."/>
            <person name="Zhang C.-X."/>
        </authorList>
    </citation>
    <scope>NUCLEOTIDE SEQUENCE</scope>
    <source>
        <strain evidence="3">Hangzhou</strain>
    </source>
</reference>
<dbReference type="EMBL" id="KJ566530">
    <property type="protein sequence ID" value="AHW98248.1"/>
    <property type="molecule type" value="Genomic_DNA"/>
</dbReference>
<keyword evidence="2" id="KW-0472">Membrane</keyword>